<dbReference type="PANTHER" id="PTHR21649">
    <property type="entry name" value="CHLOROPHYLL A/B BINDING PROTEIN"/>
    <property type="match status" value="1"/>
</dbReference>
<keyword evidence="7" id="KW-0793">Thylakoid</keyword>
<comment type="similarity">
    <text evidence="7">Belongs to the light-harvesting chlorophyll a/b-binding (LHC) protein family.</text>
</comment>
<comment type="subcellular location">
    <subcellularLocation>
        <location evidence="7">Plastid</location>
        <location evidence="7">Chloroplast thylakoid membrane</location>
    </subcellularLocation>
</comment>
<accession>A0A7S3XDJ5</accession>
<feature type="binding site" evidence="6">
    <location>
        <position position="95"/>
    </location>
    <ligand>
        <name>chlorophyll a</name>
        <dbReference type="ChEBI" id="CHEBI:58416"/>
        <label>1</label>
    </ligand>
</feature>
<feature type="binding site" evidence="6">
    <location>
        <position position="100"/>
    </location>
    <ligand>
        <name>chlorophyll a</name>
        <dbReference type="ChEBI" id="CHEBI:58416"/>
        <label>1</label>
    </ligand>
</feature>
<sequence>MLGWAGMMAAELEPNVEGGWKDAALWFRDGASPTYVGNDVPIPLASVVGIQALTMAIAERKRAQSDFELRKYPGGKFDVLGLADKLDLEDMKKKEIANGRVAMLACWGCVAQGFAIGGTPITNLTDHLADAGHNNIVGNGGIPWLLYGL</sequence>
<feature type="binding site" description="axial binding residue" evidence="6">
    <location>
        <position position="51"/>
    </location>
    <ligand>
        <name>chlorophyll b</name>
        <dbReference type="ChEBI" id="CHEBI:61721"/>
        <label>1</label>
    </ligand>
    <ligandPart>
        <name>Mg</name>
        <dbReference type="ChEBI" id="CHEBI:25107"/>
    </ligandPart>
</feature>
<dbReference type="GO" id="GO:0009523">
    <property type="term" value="C:photosystem II"/>
    <property type="evidence" value="ECO:0007669"/>
    <property type="project" value="UniProtKB-KW"/>
</dbReference>
<evidence type="ECO:0000256" key="1">
    <source>
        <dbReference type="ARBA" id="ARBA00022494"/>
    </source>
</evidence>
<dbReference type="Gene3D" id="1.10.3460.10">
    <property type="entry name" value="Chlorophyll a/b binding protein domain"/>
    <property type="match status" value="1"/>
</dbReference>
<comment type="function">
    <text evidence="7">The light-harvesting complex (LHC) functions as a light receptor, it captures and delivers excitation energy to photosystems with which it is closely associated.</text>
</comment>
<dbReference type="SUPFAM" id="SSF103511">
    <property type="entry name" value="Chlorophyll a-b binding protein"/>
    <property type="match status" value="1"/>
</dbReference>
<keyword evidence="4 7" id="KW-0934">Plastid</keyword>
<evidence type="ECO:0000256" key="4">
    <source>
        <dbReference type="ARBA" id="ARBA00022640"/>
    </source>
</evidence>
<evidence type="ECO:0000256" key="3">
    <source>
        <dbReference type="ARBA" id="ARBA00022531"/>
    </source>
</evidence>
<keyword evidence="3 7" id="KW-0602">Photosynthesis</keyword>
<keyword evidence="1 6" id="KW-0148">Chlorophyll</keyword>
<evidence type="ECO:0000313" key="8">
    <source>
        <dbReference type="EMBL" id="CAE0612522.1"/>
    </source>
</evidence>
<evidence type="ECO:0000256" key="2">
    <source>
        <dbReference type="ARBA" id="ARBA00022528"/>
    </source>
</evidence>
<organism evidence="8">
    <name type="scientific">Picocystis salinarum</name>
    <dbReference type="NCBI Taxonomy" id="88271"/>
    <lineage>
        <taxon>Eukaryota</taxon>
        <taxon>Viridiplantae</taxon>
        <taxon>Chlorophyta</taxon>
        <taxon>Picocystophyceae</taxon>
        <taxon>Picocystales</taxon>
        <taxon>Picocystaceae</taxon>
        <taxon>Picocystis</taxon>
    </lineage>
</organism>
<dbReference type="Pfam" id="PF00504">
    <property type="entry name" value="Chloroa_b-bind"/>
    <property type="match status" value="1"/>
</dbReference>
<dbReference type="GO" id="GO:0009522">
    <property type="term" value="C:photosystem I"/>
    <property type="evidence" value="ECO:0007669"/>
    <property type="project" value="UniProtKB-KW"/>
</dbReference>
<dbReference type="AlphaFoldDB" id="A0A7S3XDJ5"/>
<dbReference type="GO" id="GO:0009765">
    <property type="term" value="P:photosynthesis, light harvesting"/>
    <property type="evidence" value="ECO:0007669"/>
    <property type="project" value="InterPro"/>
</dbReference>
<feature type="binding site" evidence="6">
    <location>
        <position position="94"/>
    </location>
    <ligand>
        <name>chlorophyll a</name>
        <dbReference type="ChEBI" id="CHEBI:58416"/>
        <label>1</label>
    </ligand>
</feature>
<dbReference type="GO" id="GO:0016168">
    <property type="term" value="F:chlorophyll binding"/>
    <property type="evidence" value="ECO:0007669"/>
    <property type="project" value="UniProtKB-KW"/>
</dbReference>
<feature type="binding site" description="axial binding residue" evidence="6">
    <location>
        <position position="59"/>
    </location>
    <ligand>
        <name>chlorophyll b</name>
        <dbReference type="ChEBI" id="CHEBI:61721"/>
        <label>1</label>
    </ligand>
    <ligandPart>
        <name>Mg</name>
        <dbReference type="ChEBI" id="CHEBI:25107"/>
    </ligandPart>
</feature>
<keyword evidence="7" id="KW-0604">Photosystem II</keyword>
<evidence type="ECO:0000256" key="5">
    <source>
        <dbReference type="ARBA" id="ARBA00022991"/>
    </source>
</evidence>
<dbReference type="EMBL" id="HBIS01007089">
    <property type="protein sequence ID" value="CAE0612522.1"/>
    <property type="molecule type" value="Transcribed_RNA"/>
</dbReference>
<dbReference type="InterPro" id="IPR022796">
    <property type="entry name" value="Chloroa_b-bind"/>
</dbReference>
<keyword evidence="5 7" id="KW-0157">Chromophore</keyword>
<keyword evidence="7" id="KW-0603">Photosystem I</keyword>
<dbReference type="GO" id="GO:0009535">
    <property type="term" value="C:chloroplast thylakoid membrane"/>
    <property type="evidence" value="ECO:0007669"/>
    <property type="project" value="UniProtKB-SubCell"/>
</dbReference>
<name>A0A7S3XDJ5_9CHLO</name>
<evidence type="ECO:0000256" key="7">
    <source>
        <dbReference type="RuleBase" id="RU363080"/>
    </source>
</evidence>
<evidence type="ECO:0000256" key="6">
    <source>
        <dbReference type="PIRSR" id="PIRSR601344-1"/>
    </source>
</evidence>
<dbReference type="InterPro" id="IPR001344">
    <property type="entry name" value="Chloro_AB-bd_pln"/>
</dbReference>
<keyword evidence="2 7" id="KW-0150">Chloroplast</keyword>
<feature type="binding site" evidence="6">
    <location>
        <position position="112"/>
    </location>
    <ligand>
        <name>chlorophyll a</name>
        <dbReference type="ChEBI" id="CHEBI:58416"/>
        <label>1</label>
    </ligand>
</feature>
<feature type="binding site" evidence="6">
    <location>
        <position position="98"/>
    </location>
    <ligand>
        <name>chlorophyll a</name>
        <dbReference type="ChEBI" id="CHEBI:58416"/>
        <label>1</label>
    </ligand>
</feature>
<gene>
    <name evidence="8" type="ORF">PSAL00342_LOCUS6421</name>
</gene>
<reference evidence="8" key="1">
    <citation type="submission" date="2021-01" db="EMBL/GenBank/DDBJ databases">
        <authorList>
            <person name="Corre E."/>
            <person name="Pelletier E."/>
            <person name="Niang G."/>
            <person name="Scheremetjew M."/>
            <person name="Finn R."/>
            <person name="Kale V."/>
            <person name="Holt S."/>
            <person name="Cochrane G."/>
            <person name="Meng A."/>
            <person name="Brown T."/>
            <person name="Cohen L."/>
        </authorList>
    </citation>
    <scope>NUCLEOTIDE SEQUENCE</scope>
    <source>
        <strain evidence="8">CCMP1897</strain>
    </source>
</reference>
<protein>
    <recommendedName>
        <fullName evidence="7">Chlorophyll a-b binding protein, chloroplastic</fullName>
    </recommendedName>
</protein>
<feature type="binding site" evidence="6">
    <location>
        <position position="127"/>
    </location>
    <ligand>
        <name>chlorophyll a</name>
        <dbReference type="ChEBI" id="CHEBI:58416"/>
        <label>1</label>
    </ligand>
</feature>
<proteinExistence type="inferred from homology"/>